<dbReference type="HOGENOM" id="CLU_069765_0_1_9"/>
<sequence length="202" mass="23235">MEIGIFGGTFDPVHKGHVAAAYAAYRQFKLNEVWFMPAFVPPHKSTKIITGVNFRFEMLKIALCNIPYFKCSDFELKRQGKSYTCETVLELKKNYKNDIFSLIIGTDSLFEIETWKNPDIIMKNSRLLVAARDYVHSHADMCRQAEFLEAKYGADISLIKCRPFEISSTFIRQLIKGGNDPEEYLDAGVLAYIKAHNLYQDR</sequence>
<dbReference type="UniPathway" id="UPA00253">
    <property type="reaction ID" value="UER00332"/>
</dbReference>
<proteinExistence type="inferred from homology"/>
<reference evidence="12 13" key="1">
    <citation type="submission" date="2011-08" db="EMBL/GenBank/DDBJ databases">
        <title>The Genome Sequence of Johnsonella ignava ATCC 51276.</title>
        <authorList>
            <consortium name="The Broad Institute Genome Sequencing Platform"/>
            <person name="Earl A."/>
            <person name="Ward D."/>
            <person name="Feldgarden M."/>
            <person name="Gevers D."/>
            <person name="Izard J."/>
            <person name="Blanton J.M."/>
            <person name="Baranova O.V."/>
            <person name="Dewhirst F.E."/>
            <person name="Young S.K."/>
            <person name="Zeng Q."/>
            <person name="Gargeya S."/>
            <person name="Fitzgerald M."/>
            <person name="Haas B."/>
            <person name="Abouelleil A."/>
            <person name="Alvarado L."/>
            <person name="Arachchi H.M."/>
            <person name="Berlin A."/>
            <person name="Brown A."/>
            <person name="Chapman S.B."/>
            <person name="Chen Z."/>
            <person name="Dunbar C."/>
            <person name="Freedman E."/>
            <person name="Gearin G."/>
            <person name="Gellesch M."/>
            <person name="Goldberg J."/>
            <person name="Griggs A."/>
            <person name="Gujja S."/>
            <person name="Heiman D."/>
            <person name="Howarth C."/>
            <person name="Larson L."/>
            <person name="Lui A."/>
            <person name="MacDonald P.J.P."/>
            <person name="Montmayeur A."/>
            <person name="Murphy C."/>
            <person name="Neiman D."/>
            <person name="Pearson M."/>
            <person name="Priest M."/>
            <person name="Roberts A."/>
            <person name="Saif S."/>
            <person name="Shea T."/>
            <person name="Shenoy N."/>
            <person name="Sisk P."/>
            <person name="Stolte C."/>
            <person name="Sykes S."/>
            <person name="Wortman J."/>
            <person name="Nusbaum C."/>
            <person name="Birren B."/>
        </authorList>
    </citation>
    <scope>NUCLEOTIDE SEQUENCE [LARGE SCALE GENOMIC DNA]</scope>
    <source>
        <strain evidence="12 13">ATCC 51276</strain>
    </source>
</reference>
<dbReference type="PANTHER" id="PTHR39321">
    <property type="entry name" value="NICOTINATE-NUCLEOTIDE ADENYLYLTRANSFERASE-RELATED"/>
    <property type="match status" value="1"/>
</dbReference>
<comment type="caution">
    <text evidence="12">The sequence shown here is derived from an EMBL/GenBank/DDBJ whole genome shotgun (WGS) entry which is preliminary data.</text>
</comment>
<evidence type="ECO:0000256" key="5">
    <source>
        <dbReference type="ARBA" id="ARBA00022695"/>
    </source>
</evidence>
<evidence type="ECO:0000256" key="6">
    <source>
        <dbReference type="ARBA" id="ARBA00022741"/>
    </source>
</evidence>
<comment type="catalytic activity">
    <reaction evidence="9 10">
        <text>nicotinate beta-D-ribonucleotide + ATP + H(+) = deamido-NAD(+) + diphosphate</text>
        <dbReference type="Rhea" id="RHEA:22860"/>
        <dbReference type="ChEBI" id="CHEBI:15378"/>
        <dbReference type="ChEBI" id="CHEBI:30616"/>
        <dbReference type="ChEBI" id="CHEBI:33019"/>
        <dbReference type="ChEBI" id="CHEBI:57502"/>
        <dbReference type="ChEBI" id="CHEBI:58437"/>
        <dbReference type="EC" id="2.7.7.18"/>
    </reaction>
</comment>
<dbReference type="HAMAP" id="MF_00244">
    <property type="entry name" value="NaMN_adenylyltr"/>
    <property type="match status" value="1"/>
</dbReference>
<dbReference type="InterPro" id="IPR004821">
    <property type="entry name" value="Cyt_trans-like"/>
</dbReference>
<evidence type="ECO:0000256" key="2">
    <source>
        <dbReference type="ARBA" id="ARBA00005019"/>
    </source>
</evidence>
<keyword evidence="8 10" id="KW-0520">NAD</keyword>
<dbReference type="Pfam" id="PF01467">
    <property type="entry name" value="CTP_transf_like"/>
    <property type="match status" value="1"/>
</dbReference>
<dbReference type="RefSeq" id="WP_005539145.1">
    <property type="nucleotide sequence ID" value="NZ_JH378829.1"/>
</dbReference>
<evidence type="ECO:0000313" key="12">
    <source>
        <dbReference type="EMBL" id="EHI56737.1"/>
    </source>
</evidence>
<comment type="function">
    <text evidence="1 10">Catalyzes the reversible adenylation of nicotinate mononucleotide (NaMN) to nicotinic acid adenine dinucleotide (NaAD).</text>
</comment>
<evidence type="ECO:0000256" key="10">
    <source>
        <dbReference type="HAMAP-Rule" id="MF_00244"/>
    </source>
</evidence>
<dbReference type="EC" id="2.7.7.18" evidence="10"/>
<comment type="pathway">
    <text evidence="2 10">Cofactor biosynthesis; NAD(+) biosynthesis; deamido-NAD(+) from nicotinate D-ribonucleotide: step 1/1.</text>
</comment>
<dbReference type="PATRIC" id="fig|679200.3.peg.203"/>
<evidence type="ECO:0000313" key="13">
    <source>
        <dbReference type="Proteomes" id="UP000003011"/>
    </source>
</evidence>
<dbReference type="CDD" id="cd02165">
    <property type="entry name" value="NMNAT"/>
    <property type="match status" value="1"/>
</dbReference>
<dbReference type="NCBIfam" id="TIGR00482">
    <property type="entry name" value="nicotinate (nicotinamide) nucleotide adenylyltransferase"/>
    <property type="match status" value="1"/>
</dbReference>
<dbReference type="InterPro" id="IPR005248">
    <property type="entry name" value="NadD/NMNAT"/>
</dbReference>
<dbReference type="NCBIfam" id="TIGR00125">
    <property type="entry name" value="cyt_tran_rel"/>
    <property type="match status" value="1"/>
</dbReference>
<dbReference type="STRING" id="679200.HMPREF9333_00184"/>
<comment type="similarity">
    <text evidence="10">Belongs to the NadD family.</text>
</comment>
<evidence type="ECO:0000256" key="3">
    <source>
        <dbReference type="ARBA" id="ARBA00022642"/>
    </source>
</evidence>
<dbReference type="SUPFAM" id="SSF52374">
    <property type="entry name" value="Nucleotidylyl transferase"/>
    <property type="match status" value="1"/>
</dbReference>
<evidence type="ECO:0000256" key="7">
    <source>
        <dbReference type="ARBA" id="ARBA00022840"/>
    </source>
</evidence>
<protein>
    <recommendedName>
        <fullName evidence="10">Probable nicotinate-nucleotide adenylyltransferase</fullName>
        <ecNumber evidence="10">2.7.7.18</ecNumber>
    </recommendedName>
    <alternativeName>
        <fullName evidence="10">Deamido-NAD(+) diphosphorylase</fullName>
    </alternativeName>
    <alternativeName>
        <fullName evidence="10">Deamido-NAD(+) pyrophosphorylase</fullName>
    </alternativeName>
    <alternativeName>
        <fullName evidence="10">Nicotinate mononucleotide adenylyltransferase</fullName>
        <shortName evidence="10">NaMN adenylyltransferase</shortName>
    </alternativeName>
</protein>
<dbReference type="OrthoDB" id="5295945at2"/>
<dbReference type="AlphaFoldDB" id="G5GF46"/>
<dbReference type="eggNOG" id="COG1057">
    <property type="taxonomic scope" value="Bacteria"/>
</dbReference>
<dbReference type="PANTHER" id="PTHR39321:SF3">
    <property type="entry name" value="PHOSPHOPANTETHEINE ADENYLYLTRANSFERASE"/>
    <property type="match status" value="1"/>
</dbReference>
<dbReference type="GO" id="GO:0004515">
    <property type="term" value="F:nicotinate-nucleotide adenylyltransferase activity"/>
    <property type="evidence" value="ECO:0007669"/>
    <property type="project" value="UniProtKB-UniRule"/>
</dbReference>
<dbReference type="EMBL" id="ACZL01000003">
    <property type="protein sequence ID" value="EHI56737.1"/>
    <property type="molecule type" value="Genomic_DNA"/>
</dbReference>
<keyword evidence="4 10" id="KW-0808">Transferase</keyword>
<keyword evidence="7 10" id="KW-0067">ATP-binding</keyword>
<feature type="domain" description="Cytidyltransferase-like" evidence="11">
    <location>
        <begin position="5"/>
        <end position="173"/>
    </location>
</feature>
<dbReference type="Gene3D" id="3.40.50.620">
    <property type="entry name" value="HUPs"/>
    <property type="match status" value="1"/>
</dbReference>
<organism evidence="12 13">
    <name type="scientific">Johnsonella ignava ATCC 51276</name>
    <dbReference type="NCBI Taxonomy" id="679200"/>
    <lineage>
        <taxon>Bacteria</taxon>
        <taxon>Bacillati</taxon>
        <taxon>Bacillota</taxon>
        <taxon>Clostridia</taxon>
        <taxon>Lachnospirales</taxon>
        <taxon>Lachnospiraceae</taxon>
        <taxon>Johnsonella</taxon>
    </lineage>
</organism>
<dbReference type="Proteomes" id="UP000003011">
    <property type="component" value="Unassembled WGS sequence"/>
</dbReference>
<keyword evidence="3 10" id="KW-0662">Pyridine nucleotide biosynthesis</keyword>
<dbReference type="GO" id="GO:0005524">
    <property type="term" value="F:ATP binding"/>
    <property type="evidence" value="ECO:0007669"/>
    <property type="project" value="UniProtKB-KW"/>
</dbReference>
<dbReference type="InterPro" id="IPR014729">
    <property type="entry name" value="Rossmann-like_a/b/a_fold"/>
</dbReference>
<keyword evidence="13" id="KW-1185">Reference proteome</keyword>
<dbReference type="NCBIfam" id="NF000840">
    <property type="entry name" value="PRK00071.1-3"/>
    <property type="match status" value="1"/>
</dbReference>
<evidence type="ECO:0000256" key="9">
    <source>
        <dbReference type="ARBA" id="ARBA00048721"/>
    </source>
</evidence>
<gene>
    <name evidence="10" type="primary">nadD</name>
    <name evidence="12" type="ORF">HMPREF9333_00184</name>
</gene>
<evidence type="ECO:0000259" key="11">
    <source>
        <dbReference type="Pfam" id="PF01467"/>
    </source>
</evidence>
<name>G5GF46_9FIRM</name>
<accession>G5GF46</accession>
<evidence type="ECO:0000256" key="4">
    <source>
        <dbReference type="ARBA" id="ARBA00022679"/>
    </source>
</evidence>
<keyword evidence="5 10" id="KW-0548">Nucleotidyltransferase</keyword>
<keyword evidence="6 10" id="KW-0547">Nucleotide-binding</keyword>
<evidence type="ECO:0000256" key="8">
    <source>
        <dbReference type="ARBA" id="ARBA00023027"/>
    </source>
</evidence>
<evidence type="ECO:0000256" key="1">
    <source>
        <dbReference type="ARBA" id="ARBA00002324"/>
    </source>
</evidence>
<dbReference type="GO" id="GO:0009435">
    <property type="term" value="P:NAD+ biosynthetic process"/>
    <property type="evidence" value="ECO:0007669"/>
    <property type="project" value="UniProtKB-UniRule"/>
</dbReference>